<protein>
    <recommendedName>
        <fullName evidence="2">HTH cro/C1-type domain-containing protein</fullName>
    </recommendedName>
</protein>
<dbReference type="SMART" id="SM00530">
    <property type="entry name" value="HTH_XRE"/>
    <property type="match status" value="1"/>
</dbReference>
<evidence type="ECO:0000256" key="1">
    <source>
        <dbReference type="ARBA" id="ARBA00023125"/>
    </source>
</evidence>
<dbReference type="PROSITE" id="PS50943">
    <property type="entry name" value="HTH_CROC1"/>
    <property type="match status" value="1"/>
</dbReference>
<dbReference type="PANTHER" id="PTHR46558">
    <property type="entry name" value="TRACRIPTIONAL REGULATORY PROTEIN-RELATED-RELATED"/>
    <property type="match status" value="1"/>
</dbReference>
<gene>
    <name evidence="3" type="ORF">S06H3_48083</name>
</gene>
<evidence type="ECO:0000313" key="3">
    <source>
        <dbReference type="EMBL" id="GAI39242.1"/>
    </source>
</evidence>
<dbReference type="EMBL" id="BARV01030254">
    <property type="protein sequence ID" value="GAI39242.1"/>
    <property type="molecule type" value="Genomic_DNA"/>
</dbReference>
<evidence type="ECO:0000259" key="2">
    <source>
        <dbReference type="PROSITE" id="PS50943"/>
    </source>
</evidence>
<proteinExistence type="predicted"/>
<dbReference type="PANTHER" id="PTHR46558:SF11">
    <property type="entry name" value="HTH-TYPE TRANSCRIPTIONAL REGULATOR XRE"/>
    <property type="match status" value="1"/>
</dbReference>
<dbReference type="CDD" id="cd00093">
    <property type="entry name" value="HTH_XRE"/>
    <property type="match status" value="1"/>
</dbReference>
<organism evidence="3">
    <name type="scientific">marine sediment metagenome</name>
    <dbReference type="NCBI Taxonomy" id="412755"/>
    <lineage>
        <taxon>unclassified sequences</taxon>
        <taxon>metagenomes</taxon>
        <taxon>ecological metagenomes</taxon>
    </lineage>
</organism>
<accession>X1N5E4</accession>
<dbReference type="AlphaFoldDB" id="X1N5E4"/>
<dbReference type="InterPro" id="IPR010982">
    <property type="entry name" value="Lambda_DNA-bd_dom_sf"/>
</dbReference>
<sequence length="69" mass="7928">MEIENNLKVWRAKANITQEQLAKEVGLSRQTINSIERGKFIPTVLSALKIAMFFKTNIEEIFYLKGGEK</sequence>
<keyword evidence="1" id="KW-0238">DNA-binding</keyword>
<name>X1N5E4_9ZZZZ</name>
<reference evidence="3" key="1">
    <citation type="journal article" date="2014" name="Front. Microbiol.">
        <title>High frequency of phylogenetically diverse reductive dehalogenase-homologous genes in deep subseafloor sedimentary metagenomes.</title>
        <authorList>
            <person name="Kawai M."/>
            <person name="Futagami T."/>
            <person name="Toyoda A."/>
            <person name="Takaki Y."/>
            <person name="Nishi S."/>
            <person name="Hori S."/>
            <person name="Arai W."/>
            <person name="Tsubouchi T."/>
            <person name="Morono Y."/>
            <person name="Uchiyama I."/>
            <person name="Ito T."/>
            <person name="Fujiyama A."/>
            <person name="Inagaki F."/>
            <person name="Takami H."/>
        </authorList>
    </citation>
    <scope>NUCLEOTIDE SEQUENCE</scope>
    <source>
        <strain evidence="3">Expedition CK06-06</strain>
    </source>
</reference>
<dbReference type="GO" id="GO:0003677">
    <property type="term" value="F:DNA binding"/>
    <property type="evidence" value="ECO:0007669"/>
    <property type="project" value="UniProtKB-KW"/>
</dbReference>
<dbReference type="SUPFAM" id="SSF47413">
    <property type="entry name" value="lambda repressor-like DNA-binding domains"/>
    <property type="match status" value="1"/>
</dbReference>
<comment type="caution">
    <text evidence="3">The sequence shown here is derived from an EMBL/GenBank/DDBJ whole genome shotgun (WGS) entry which is preliminary data.</text>
</comment>
<dbReference type="Pfam" id="PF01381">
    <property type="entry name" value="HTH_3"/>
    <property type="match status" value="1"/>
</dbReference>
<dbReference type="Gene3D" id="1.10.260.40">
    <property type="entry name" value="lambda repressor-like DNA-binding domains"/>
    <property type="match status" value="1"/>
</dbReference>
<feature type="domain" description="HTH cro/C1-type" evidence="2">
    <location>
        <begin position="7"/>
        <end position="61"/>
    </location>
</feature>
<dbReference type="InterPro" id="IPR001387">
    <property type="entry name" value="Cro/C1-type_HTH"/>
</dbReference>